<comment type="similarity">
    <text evidence="2">Belongs to the SPT5 family.</text>
</comment>
<feature type="non-terminal residue" evidence="13">
    <location>
        <position position="520"/>
    </location>
</feature>
<reference evidence="13 14" key="1">
    <citation type="journal article" date="2018" name="BMC Genomics">
        <title>Genomic evidence for intraspecific hybridization in a clonal and extremely halotolerant yeast.</title>
        <authorList>
            <person name="Gostincar C."/>
            <person name="Stajich J.E."/>
            <person name="Zupancic J."/>
            <person name="Zalar P."/>
            <person name="Gunde-Cimerman N."/>
        </authorList>
    </citation>
    <scope>NUCLEOTIDE SEQUENCE [LARGE SCALE GENOMIC DNA]</scope>
    <source>
        <strain evidence="13 14">EXF-6669</strain>
    </source>
</reference>
<dbReference type="GO" id="GO:0032784">
    <property type="term" value="P:regulation of DNA-templated transcription elongation"/>
    <property type="evidence" value="ECO:0007669"/>
    <property type="project" value="InterPro"/>
</dbReference>
<dbReference type="PANTHER" id="PTHR11125">
    <property type="entry name" value="SUPPRESSOR OF TY 5"/>
    <property type="match status" value="1"/>
</dbReference>
<dbReference type="OrthoDB" id="28901at2759"/>
<feature type="domain" description="KOW" evidence="12">
    <location>
        <begin position="425"/>
        <end position="453"/>
    </location>
</feature>
<feature type="compositionally biased region" description="Basic and acidic residues" evidence="11">
    <location>
        <begin position="53"/>
        <end position="68"/>
    </location>
</feature>
<evidence type="ECO:0000256" key="5">
    <source>
        <dbReference type="ARBA" id="ARBA00023163"/>
    </source>
</evidence>
<keyword evidence="6" id="KW-0539">Nucleus</keyword>
<dbReference type="InterPro" id="IPR041973">
    <property type="entry name" value="KOW_Spt5_1"/>
</dbReference>
<feature type="compositionally biased region" description="Basic residues" evidence="11">
    <location>
        <begin position="1"/>
        <end position="12"/>
    </location>
</feature>
<dbReference type="InterPro" id="IPR014722">
    <property type="entry name" value="Rib_uL2_dom2"/>
</dbReference>
<dbReference type="CDD" id="cd06082">
    <property type="entry name" value="KOW_Spt5_2"/>
    <property type="match status" value="1"/>
</dbReference>
<name>A0A3M6WK34_HORWE</name>
<feature type="domain" description="KOW" evidence="12">
    <location>
        <begin position="209"/>
        <end position="236"/>
    </location>
</feature>
<dbReference type="InterPro" id="IPR008991">
    <property type="entry name" value="Translation_prot_SH3-like_sf"/>
</dbReference>
<dbReference type="Pfam" id="PF23037">
    <property type="entry name" value="KOWx_SPT5"/>
    <property type="match status" value="1"/>
</dbReference>
<gene>
    <name evidence="13" type="ORF">D0867_16529</name>
</gene>
<accession>A0A3M6WK34</accession>
<feature type="domain" description="KOW" evidence="12">
    <location>
        <begin position="370"/>
        <end position="397"/>
    </location>
</feature>
<comment type="subunit">
    <text evidence="8">Component of the SPT4-SPT5 complex. Interacts with RNA polymerase II.</text>
</comment>
<dbReference type="Pfam" id="PF23042">
    <property type="entry name" value="KOW1_SPT5"/>
    <property type="match status" value="1"/>
</dbReference>
<dbReference type="InterPro" id="IPR022581">
    <property type="entry name" value="Spt5_N"/>
</dbReference>
<dbReference type="GO" id="GO:0006357">
    <property type="term" value="P:regulation of transcription by RNA polymerase II"/>
    <property type="evidence" value="ECO:0007669"/>
    <property type="project" value="InterPro"/>
</dbReference>
<evidence type="ECO:0000256" key="3">
    <source>
        <dbReference type="ARBA" id="ARBA00020181"/>
    </source>
</evidence>
<comment type="subcellular location">
    <subcellularLocation>
        <location evidence="1">Nucleus</location>
    </subcellularLocation>
</comment>
<organism evidence="13 14">
    <name type="scientific">Hortaea werneckii</name>
    <name type="common">Black yeast</name>
    <name type="synonym">Cladosporium werneckii</name>
    <dbReference type="NCBI Taxonomy" id="91943"/>
    <lineage>
        <taxon>Eukaryota</taxon>
        <taxon>Fungi</taxon>
        <taxon>Dikarya</taxon>
        <taxon>Ascomycota</taxon>
        <taxon>Pezizomycotina</taxon>
        <taxon>Dothideomycetes</taxon>
        <taxon>Dothideomycetidae</taxon>
        <taxon>Mycosphaerellales</taxon>
        <taxon>Teratosphaeriaceae</taxon>
        <taxon>Hortaea</taxon>
    </lineage>
</organism>
<dbReference type="SMART" id="SM00739">
    <property type="entry name" value="KOW"/>
    <property type="match status" value="3"/>
</dbReference>
<dbReference type="GO" id="GO:0003729">
    <property type="term" value="F:mRNA binding"/>
    <property type="evidence" value="ECO:0007669"/>
    <property type="project" value="TreeGrafter"/>
</dbReference>
<protein>
    <recommendedName>
        <fullName evidence="3">Transcription elongation factor SPT5</fullName>
    </recommendedName>
    <alternativeName>
        <fullName evidence="9 10">Chromatin Elongation factor SPT5</fullName>
    </alternativeName>
    <alternativeName>
        <fullName evidence="4">Transcription elongation factor spt5</fullName>
    </alternativeName>
</protein>
<evidence type="ECO:0000256" key="2">
    <source>
        <dbReference type="ARBA" id="ARBA00006956"/>
    </source>
</evidence>
<evidence type="ECO:0000256" key="7">
    <source>
        <dbReference type="ARBA" id="ARBA00024691"/>
    </source>
</evidence>
<dbReference type="Pfam" id="PF23284">
    <property type="entry name" value="KOW2_Spt5"/>
    <property type="match status" value="1"/>
</dbReference>
<dbReference type="Proteomes" id="UP000271337">
    <property type="component" value="Unassembled WGS sequence"/>
</dbReference>
<dbReference type="Gene3D" id="2.30.30.30">
    <property type="match status" value="2"/>
</dbReference>
<comment type="function">
    <text evidence="7">The SPT4-SPT5 complex mediates both activation and inhibition of transcription elongation, and plays a role in pre-mRNA processing. This complex seems to be important for the stability of the RNA polymerase II elongation machinery on the chromatin template but not for the inherent ability of this machinery to translocate down the gene.</text>
</comment>
<evidence type="ECO:0000313" key="13">
    <source>
        <dbReference type="EMBL" id="RMX78925.1"/>
    </source>
</evidence>
<evidence type="ECO:0000256" key="1">
    <source>
        <dbReference type="ARBA" id="ARBA00004123"/>
    </source>
</evidence>
<dbReference type="Pfam" id="PF03439">
    <property type="entry name" value="Spt5-NGN"/>
    <property type="match status" value="1"/>
</dbReference>
<feature type="non-terminal residue" evidence="13">
    <location>
        <position position="1"/>
    </location>
</feature>
<dbReference type="PANTHER" id="PTHR11125:SF7">
    <property type="entry name" value="TRANSCRIPTION ELONGATION FACTOR SPT5"/>
    <property type="match status" value="1"/>
</dbReference>
<dbReference type="InterPro" id="IPR057936">
    <property type="entry name" value="KOWx_Spt5"/>
</dbReference>
<dbReference type="CDD" id="cd06081">
    <property type="entry name" value="KOW_Spt5_1"/>
    <property type="match status" value="1"/>
</dbReference>
<evidence type="ECO:0000313" key="14">
    <source>
        <dbReference type="Proteomes" id="UP000271337"/>
    </source>
</evidence>
<dbReference type="SUPFAM" id="SSF50104">
    <property type="entry name" value="Translation proteins SH3-like domain"/>
    <property type="match status" value="1"/>
</dbReference>
<evidence type="ECO:0000259" key="12">
    <source>
        <dbReference type="SMART" id="SM00739"/>
    </source>
</evidence>
<dbReference type="CDD" id="cd06083">
    <property type="entry name" value="KOW_Spt5_3"/>
    <property type="match status" value="1"/>
</dbReference>
<dbReference type="InterPro" id="IPR039659">
    <property type="entry name" value="SPT5"/>
</dbReference>
<dbReference type="EMBL" id="QWIL01004423">
    <property type="protein sequence ID" value="RMX78925.1"/>
    <property type="molecule type" value="Genomic_DNA"/>
</dbReference>
<evidence type="ECO:0000256" key="10">
    <source>
        <dbReference type="ARBA" id="ARBA00031006"/>
    </source>
</evidence>
<proteinExistence type="inferred from homology"/>
<dbReference type="InterPro" id="IPR005824">
    <property type="entry name" value="KOW"/>
</dbReference>
<sequence>QPSRKRRKKQKRNQFIDVEAEVDEEDEEEPEEDDELPADEMHPDDLQELPPGADRDDRKHRELDRQREAQFQMDVEEEAARLKERYGRQSRATGTGTAIVPQRLLLPTPEDPRIFRMKCKPGKEKEIVMALQGRIAERANSRDPVHIFSAFERAKPGSPLAGNLYIEARRVEDVTSACDGVSNVFMGTKPFMVPLEEMPDLLKVQKEKQLEPGMYVRMRRGLYSGDLAQVWEVEEQGTQVVVRIVPRLDYGLNEDANAPLEDGNKRKRMAKPMMQRPPPRLFNENEARKKHSKYLTKQAGLSNNAWNYQSKEYLDGFLIETVRVNALQTEDVNPTLEEVTKFATSGAENGEESLDLAALAATLKTSAASEFLPGDKVEIFRGEQKGVSGRSMQVYGDVVKIRVDPGNGGLSGQTLEAPIKDLRKLFKEGDHVKVIGGSKYTDEVGLVVKTRDDRVTLLTDSNNTEVTVFSKDLREATDSGGAGADSKFTLFDLVQLDPATIGCVVKVDRESLRVMDQNGS</sequence>
<evidence type="ECO:0000256" key="11">
    <source>
        <dbReference type="SAM" id="MobiDB-lite"/>
    </source>
</evidence>
<feature type="compositionally biased region" description="Acidic residues" evidence="11">
    <location>
        <begin position="18"/>
        <end position="38"/>
    </location>
</feature>
<dbReference type="InterPro" id="IPR005100">
    <property type="entry name" value="NGN-domain"/>
</dbReference>
<evidence type="ECO:0000256" key="6">
    <source>
        <dbReference type="ARBA" id="ARBA00023242"/>
    </source>
</evidence>
<evidence type="ECO:0000256" key="8">
    <source>
        <dbReference type="ARBA" id="ARBA00025870"/>
    </source>
</evidence>
<dbReference type="CDD" id="cd09888">
    <property type="entry name" value="NGN_Euk"/>
    <property type="match status" value="1"/>
</dbReference>
<dbReference type="InterPro" id="IPR036735">
    <property type="entry name" value="NGN_dom_sf"/>
</dbReference>
<dbReference type="AlphaFoldDB" id="A0A3M6WK34"/>
<feature type="region of interest" description="Disordered" evidence="11">
    <location>
        <begin position="1"/>
        <end position="71"/>
    </location>
</feature>
<dbReference type="InterPro" id="IPR041976">
    <property type="entry name" value="KOW_Spt5_3"/>
</dbReference>
<comment type="caution">
    <text evidence="13">The sequence shown here is derived from an EMBL/GenBank/DDBJ whole genome shotgun (WGS) entry which is preliminary data.</text>
</comment>
<evidence type="ECO:0000256" key="9">
    <source>
        <dbReference type="ARBA" id="ARBA00029865"/>
    </source>
</evidence>
<dbReference type="Pfam" id="PF11942">
    <property type="entry name" value="Spt5_N"/>
    <property type="match status" value="1"/>
</dbReference>
<keyword evidence="5" id="KW-0804">Transcription</keyword>
<dbReference type="GO" id="GO:0006368">
    <property type="term" value="P:transcription elongation by RNA polymerase II"/>
    <property type="evidence" value="ECO:0007669"/>
    <property type="project" value="TreeGrafter"/>
</dbReference>
<dbReference type="FunFam" id="2.30.30.30:FF:000018">
    <property type="entry name" value="Transcription elongation factor SPT5"/>
    <property type="match status" value="1"/>
</dbReference>
<evidence type="ECO:0000256" key="4">
    <source>
        <dbReference type="ARBA" id="ARBA00021370"/>
    </source>
</evidence>
<dbReference type="GO" id="GO:0032044">
    <property type="term" value="C:DSIF complex"/>
    <property type="evidence" value="ECO:0007669"/>
    <property type="project" value="TreeGrafter"/>
</dbReference>
<dbReference type="InterPro" id="IPR039385">
    <property type="entry name" value="NGN_Euk"/>
</dbReference>
<dbReference type="InterPro" id="IPR041975">
    <property type="entry name" value="KOW_Spt5_2"/>
</dbReference>
<dbReference type="Gene3D" id="3.30.70.940">
    <property type="entry name" value="NusG, N-terminal domain"/>
    <property type="match status" value="1"/>
</dbReference>